<protein>
    <submittedName>
        <fullName evidence="1">Uncharacterized protein</fullName>
    </submittedName>
</protein>
<reference evidence="1 2" key="1">
    <citation type="journal article" date="2016" name="Int. J. Syst. Evol. Microbiol.">
        <title>Tessaracoccus flavus sp. nov., isolated from the drainage system of a lindane-producing factory.</title>
        <authorList>
            <person name="Kumari R."/>
            <person name="Singh P."/>
            <person name="Schumann P."/>
            <person name="Lal R."/>
        </authorList>
    </citation>
    <scope>NUCLEOTIDE SEQUENCE [LARGE SCALE GENOMIC DNA]</scope>
    <source>
        <strain evidence="1 2">RP1T</strain>
    </source>
</reference>
<organism evidence="1 2">
    <name type="scientific">Tessaracoccus flavus</name>
    <dbReference type="NCBI Taxonomy" id="1610493"/>
    <lineage>
        <taxon>Bacteria</taxon>
        <taxon>Bacillati</taxon>
        <taxon>Actinomycetota</taxon>
        <taxon>Actinomycetes</taxon>
        <taxon>Propionibacteriales</taxon>
        <taxon>Propionibacteriaceae</taxon>
        <taxon>Tessaracoccus</taxon>
    </lineage>
</organism>
<proteinExistence type="predicted"/>
<dbReference type="Proteomes" id="UP000188324">
    <property type="component" value="Chromosome"/>
</dbReference>
<dbReference type="Gene3D" id="3.90.1140.10">
    <property type="entry name" value="Cyclic phosphodiesterase"/>
    <property type="match status" value="1"/>
</dbReference>
<accession>A0A1Q2CFM8</accession>
<evidence type="ECO:0000313" key="2">
    <source>
        <dbReference type="Proteomes" id="UP000188324"/>
    </source>
</evidence>
<sequence length="198" mass="21708">MRNFFDSMTPWERNDGSLHLYVVPDAALGDRLVEAQSHLQGIPDLPTMPRPWLHFTVNRLAQFDDIGQRELSRLAAALTERLVRVPAFDVELGAPQVQETAVEVVAPPTPGWDLLVNAVRDAALDTFGGTMPDSPHAPHVSLAYATGPVDSEWVAERLAGVGPLGTFRVGTVHLMSVTVRPEMGIFDFVELANWPLAH</sequence>
<dbReference type="OrthoDB" id="5193841at2"/>
<dbReference type="EMBL" id="CP019605">
    <property type="protein sequence ID" value="AQP44919.1"/>
    <property type="molecule type" value="Genomic_DNA"/>
</dbReference>
<dbReference type="InterPro" id="IPR009097">
    <property type="entry name" value="Cyclic_Pdiesterase"/>
</dbReference>
<gene>
    <name evidence="1" type="ORF">RPIT_09040</name>
</gene>
<evidence type="ECO:0000313" key="1">
    <source>
        <dbReference type="EMBL" id="AQP44919.1"/>
    </source>
</evidence>
<dbReference type="KEGG" id="tfl:RPIT_09040"/>
<dbReference type="RefSeq" id="WP_077342469.1">
    <property type="nucleotide sequence ID" value="NZ_CP019605.1"/>
</dbReference>
<keyword evidence="2" id="KW-1185">Reference proteome</keyword>
<dbReference type="STRING" id="1610493.RPIT_09040"/>
<dbReference type="AlphaFoldDB" id="A0A1Q2CFM8"/>
<dbReference type="SUPFAM" id="SSF55144">
    <property type="entry name" value="LigT-like"/>
    <property type="match status" value="1"/>
</dbReference>
<dbReference type="Pfam" id="PF13563">
    <property type="entry name" value="2_5_RNA_ligase2"/>
    <property type="match status" value="1"/>
</dbReference>
<name>A0A1Q2CFM8_9ACTN</name>